<keyword evidence="4" id="KW-0732">Signal</keyword>
<dbReference type="PRINTS" id="PR00205">
    <property type="entry name" value="CADHERIN"/>
</dbReference>
<evidence type="ECO:0000256" key="3">
    <source>
        <dbReference type="ARBA" id="ARBA00022692"/>
    </source>
</evidence>
<comment type="caution">
    <text evidence="15">The sequence shown here is derived from an EMBL/GenBank/DDBJ whole genome shotgun (WGS) entry which is preliminary data.</text>
</comment>
<dbReference type="AlphaFoldDB" id="A0A553RDM6"/>
<feature type="domain" description="Cadherin" evidence="14">
    <location>
        <begin position="61"/>
        <end position="158"/>
    </location>
</feature>
<dbReference type="InterPro" id="IPR015919">
    <property type="entry name" value="Cadherin-like_sf"/>
</dbReference>
<feature type="compositionally biased region" description="Basic residues" evidence="12">
    <location>
        <begin position="718"/>
        <end position="728"/>
    </location>
</feature>
<dbReference type="CDD" id="cd11304">
    <property type="entry name" value="Cadherin_repeat"/>
    <property type="match status" value="4"/>
</dbReference>
<evidence type="ECO:0000256" key="12">
    <source>
        <dbReference type="SAM" id="MobiDB-lite"/>
    </source>
</evidence>
<dbReference type="Pfam" id="PF00028">
    <property type="entry name" value="Cadherin"/>
    <property type="match status" value="2"/>
</dbReference>
<dbReference type="SUPFAM" id="SSF49313">
    <property type="entry name" value="Cadherin-like"/>
    <property type="match status" value="4"/>
</dbReference>
<keyword evidence="8 13" id="KW-1133">Transmembrane helix</keyword>
<feature type="domain" description="Cadherin" evidence="14">
    <location>
        <begin position="379"/>
        <end position="474"/>
    </location>
</feature>
<dbReference type="PANTHER" id="PTHR24028:SF236">
    <property type="entry name" value="PROTOCADHERIN GAMMA-C3"/>
    <property type="match status" value="1"/>
</dbReference>
<dbReference type="Gene3D" id="2.60.40.60">
    <property type="entry name" value="Cadherins"/>
    <property type="match status" value="4"/>
</dbReference>
<feature type="transmembrane region" description="Helical" evidence="13">
    <location>
        <begin position="490"/>
        <end position="514"/>
    </location>
</feature>
<organism evidence="15 16">
    <name type="scientific">Danionella cerebrum</name>
    <dbReference type="NCBI Taxonomy" id="2873325"/>
    <lineage>
        <taxon>Eukaryota</taxon>
        <taxon>Metazoa</taxon>
        <taxon>Chordata</taxon>
        <taxon>Craniata</taxon>
        <taxon>Vertebrata</taxon>
        <taxon>Euteleostomi</taxon>
        <taxon>Actinopterygii</taxon>
        <taxon>Neopterygii</taxon>
        <taxon>Teleostei</taxon>
        <taxon>Ostariophysi</taxon>
        <taxon>Cypriniformes</taxon>
        <taxon>Danionidae</taxon>
        <taxon>Danioninae</taxon>
        <taxon>Danionella</taxon>
    </lineage>
</organism>
<keyword evidence="6 11" id="KW-0106">Calcium</keyword>
<evidence type="ECO:0000256" key="8">
    <source>
        <dbReference type="ARBA" id="ARBA00022989"/>
    </source>
</evidence>
<evidence type="ECO:0000256" key="5">
    <source>
        <dbReference type="ARBA" id="ARBA00022737"/>
    </source>
</evidence>
<evidence type="ECO:0000256" key="11">
    <source>
        <dbReference type="PROSITE-ProRule" id="PRU00043"/>
    </source>
</evidence>
<dbReference type="EMBL" id="SRMA01024593">
    <property type="protein sequence ID" value="TRZ00272.1"/>
    <property type="molecule type" value="Genomic_DNA"/>
</dbReference>
<evidence type="ECO:0000313" key="16">
    <source>
        <dbReference type="Proteomes" id="UP000316079"/>
    </source>
</evidence>
<feature type="domain" description="Cadherin" evidence="14">
    <location>
        <begin position="4"/>
        <end position="46"/>
    </location>
</feature>
<keyword evidence="7" id="KW-0130">Cell adhesion</keyword>
<dbReference type="GO" id="GO:0005886">
    <property type="term" value="C:plasma membrane"/>
    <property type="evidence" value="ECO:0007669"/>
    <property type="project" value="UniProtKB-SubCell"/>
</dbReference>
<keyword evidence="16" id="KW-1185">Reference proteome</keyword>
<dbReference type="PROSITE" id="PS50268">
    <property type="entry name" value="CADHERIN_2"/>
    <property type="match status" value="4"/>
</dbReference>
<keyword evidence="2" id="KW-1003">Cell membrane</keyword>
<evidence type="ECO:0000256" key="13">
    <source>
        <dbReference type="SAM" id="Phobius"/>
    </source>
</evidence>
<feature type="compositionally biased region" description="Pro residues" evidence="12">
    <location>
        <begin position="698"/>
        <end position="708"/>
    </location>
</feature>
<keyword evidence="10" id="KW-0325">Glycoprotein</keyword>
<dbReference type="Pfam" id="PF15974">
    <property type="entry name" value="Cadherin_tail"/>
    <property type="match status" value="1"/>
</dbReference>
<reference evidence="15 16" key="1">
    <citation type="journal article" date="2019" name="Sci. Data">
        <title>Hybrid genome assembly and annotation of Danionella translucida.</title>
        <authorList>
            <person name="Kadobianskyi M."/>
            <person name="Schulze L."/>
            <person name="Schuelke M."/>
            <person name="Judkewitz B."/>
        </authorList>
    </citation>
    <scope>NUCLEOTIDE SEQUENCE [LARGE SCALE GENOMIC DNA]</scope>
    <source>
        <strain evidence="15 16">Bolton</strain>
    </source>
</reference>
<dbReference type="InterPro" id="IPR020894">
    <property type="entry name" value="Cadherin_CS"/>
</dbReference>
<dbReference type="SMART" id="SM00112">
    <property type="entry name" value="CA"/>
    <property type="match status" value="4"/>
</dbReference>
<dbReference type="PANTHER" id="PTHR24028">
    <property type="entry name" value="CADHERIN-87A"/>
    <property type="match status" value="1"/>
</dbReference>
<accession>A0A553RDM6</accession>
<dbReference type="InterPro" id="IPR002126">
    <property type="entry name" value="Cadherin-like_dom"/>
</dbReference>
<keyword evidence="3 13" id="KW-0812">Transmembrane</keyword>
<dbReference type="FunFam" id="2.60.40.60:FF:000004">
    <property type="entry name" value="Protocadherin 1 gamma 2"/>
    <property type="match status" value="2"/>
</dbReference>
<evidence type="ECO:0000256" key="4">
    <source>
        <dbReference type="ARBA" id="ARBA00022729"/>
    </source>
</evidence>
<dbReference type="GO" id="GO:0005509">
    <property type="term" value="F:calcium ion binding"/>
    <property type="evidence" value="ECO:0007669"/>
    <property type="project" value="UniProtKB-UniRule"/>
</dbReference>
<comment type="subcellular location">
    <subcellularLocation>
        <location evidence="1">Cell membrane</location>
        <topology evidence="1">Single-pass type I membrane protein</topology>
    </subcellularLocation>
</comment>
<evidence type="ECO:0000256" key="2">
    <source>
        <dbReference type="ARBA" id="ARBA00022475"/>
    </source>
</evidence>
<proteinExistence type="predicted"/>
<evidence type="ECO:0000256" key="6">
    <source>
        <dbReference type="ARBA" id="ARBA00022837"/>
    </source>
</evidence>
<evidence type="ECO:0000256" key="1">
    <source>
        <dbReference type="ARBA" id="ARBA00004251"/>
    </source>
</evidence>
<feature type="region of interest" description="Disordered" evidence="12">
    <location>
        <begin position="689"/>
        <end position="728"/>
    </location>
</feature>
<dbReference type="OrthoDB" id="6252479at2759"/>
<evidence type="ECO:0000256" key="7">
    <source>
        <dbReference type="ARBA" id="ARBA00022889"/>
    </source>
</evidence>
<name>A0A553RDM6_9TELE</name>
<protein>
    <recommendedName>
        <fullName evidence="14">Cadherin domain-containing protein</fullName>
    </recommendedName>
</protein>
<keyword evidence="9 13" id="KW-0472">Membrane</keyword>
<feature type="domain" description="Cadherin" evidence="14">
    <location>
        <begin position="322"/>
        <end position="364"/>
    </location>
</feature>
<evidence type="ECO:0000313" key="15">
    <source>
        <dbReference type="EMBL" id="TRZ00272.1"/>
    </source>
</evidence>
<dbReference type="GO" id="GO:0007156">
    <property type="term" value="P:homophilic cell adhesion via plasma membrane adhesion molecules"/>
    <property type="evidence" value="ECO:0007669"/>
    <property type="project" value="InterPro"/>
</dbReference>
<gene>
    <name evidence="15" type="ORF">DNTS_003721</name>
</gene>
<dbReference type="Proteomes" id="UP000316079">
    <property type="component" value="Unassembled WGS sequence"/>
</dbReference>
<evidence type="ECO:0000259" key="14">
    <source>
        <dbReference type="PROSITE" id="PS50268"/>
    </source>
</evidence>
<evidence type="ECO:0000256" key="10">
    <source>
        <dbReference type="ARBA" id="ARBA00023180"/>
    </source>
</evidence>
<dbReference type="InterPro" id="IPR031904">
    <property type="entry name" value="Cadherin_CBD"/>
</dbReference>
<dbReference type="PROSITE" id="PS00232">
    <property type="entry name" value="CADHERIN_1"/>
    <property type="match status" value="2"/>
</dbReference>
<keyword evidence="5" id="KW-0677">Repeat</keyword>
<feature type="transmembrane region" description="Helical" evidence="13">
    <location>
        <begin position="174"/>
        <end position="196"/>
    </location>
</feature>
<dbReference type="GO" id="GO:0009653">
    <property type="term" value="P:anatomical structure morphogenesis"/>
    <property type="evidence" value="ECO:0007669"/>
    <property type="project" value="UniProtKB-ARBA"/>
</dbReference>
<dbReference type="InterPro" id="IPR050174">
    <property type="entry name" value="Protocadherin/Cadherin-CA"/>
</dbReference>
<evidence type="ECO:0000256" key="9">
    <source>
        <dbReference type="ARBA" id="ARBA00023136"/>
    </source>
</evidence>
<sequence length="728" mass="79780">MHSFDYEKIKVFQILVQAKDHGSPSLSSNATVHVFILDQNDNAPAVIYPSTSMGSVSHQRMPRAAKAGHLVTKVTAVDADSGHNAWLFYRLAEATDASLFSVNLHTGEVRTKRTVSEHDDPSQRLTIEIKDNGEPIQCTTVTVEILIEEGTQEAISDYNIKTTENNKKSGKITLYLIISLGTVSVFSVLTLFTLIVKCVRSSIRNSSCCIRRTDSGYKNPNRNLQIQLNTDGPIKYVEVLGGDMMSQSQSFGSYLSPMSEFSDLTLIKPSSTGNFTDTLNTLDASLPDSAWTFESQQIRSDSSVIIFLYKHRERKYLHMHSFDYEKIKVFEIIVQAKDHGSPSLSSNATVHVFILDQNDNAPAVIYPSTSMGSVSHQRMPRAAKAGHLVTKVTAVDADSGHNAWLFYRLAEATDASLFSVNLHTGEVRTKRAVSEHDDPSQRLTIEIKDNGEPIQSTTVTVEILIEDGFHEPISDYKEKSIESNKKTGRITLYLIISLASVSLLCIMTFFILLVKCARGGRGGSSCCIRRTSSEYKNPNRNLQIQLNTDGPIKYVEVLGGDMMSQSQSFGSYLSPMSEFSDLTLIKPSSTGNFTDTKSHQTLTGDFLQTRGLVQAVRPDEAGASAGVIAGTGPWPNPPTEAEQLQALMAAANGGEANATLGPRYNLQYGADYRQNVYIPGSTATLTANPQQQVVQQALPPPQALPPNEVPKAAQTPGSKKKPTKKDKK</sequence>